<dbReference type="Proteomes" id="UP000053681">
    <property type="component" value="Unassembled WGS sequence"/>
</dbReference>
<accession>A0A0V8JMG0</accession>
<dbReference type="PANTHER" id="PTHR11575">
    <property type="entry name" value="5'-NUCLEOTIDASE-RELATED"/>
    <property type="match status" value="1"/>
</dbReference>
<dbReference type="PRINTS" id="PR01607">
    <property type="entry name" value="APYRASEFAMLY"/>
</dbReference>
<evidence type="ECO:0000256" key="3">
    <source>
        <dbReference type="ARBA" id="ARBA00022525"/>
    </source>
</evidence>
<evidence type="ECO:0000256" key="1">
    <source>
        <dbReference type="ARBA" id="ARBA00004168"/>
    </source>
</evidence>
<name>A0A0V8JMG0_9BACI</name>
<comment type="similarity">
    <text evidence="6">Belongs to the 5'-nucleotidase family.</text>
</comment>
<dbReference type="SUPFAM" id="SSF56300">
    <property type="entry name" value="Metallo-dependent phosphatases"/>
    <property type="match status" value="1"/>
</dbReference>
<evidence type="ECO:0000313" key="10">
    <source>
        <dbReference type="Proteomes" id="UP000053681"/>
    </source>
</evidence>
<evidence type="ECO:0000256" key="2">
    <source>
        <dbReference type="ARBA" id="ARBA00022512"/>
    </source>
</evidence>
<feature type="domain" description="Calcineurin-like phosphoesterase" evidence="7">
    <location>
        <begin position="42"/>
        <end position="271"/>
    </location>
</feature>
<dbReference type="PANTHER" id="PTHR11575:SF24">
    <property type="entry name" value="5'-NUCLEOTIDASE"/>
    <property type="match status" value="1"/>
</dbReference>
<proteinExistence type="inferred from homology"/>
<evidence type="ECO:0000256" key="5">
    <source>
        <dbReference type="ARBA" id="ARBA00023088"/>
    </source>
</evidence>
<dbReference type="InterPro" id="IPR008334">
    <property type="entry name" value="5'-Nucleotdase_C"/>
</dbReference>
<feature type="domain" description="5'-Nucleotidase C-terminal" evidence="8">
    <location>
        <begin position="345"/>
        <end position="492"/>
    </location>
</feature>
<protein>
    <recommendedName>
        <fullName evidence="11">5'-nucleotidase</fullName>
    </recommendedName>
</protein>
<dbReference type="SUPFAM" id="SSF55816">
    <property type="entry name" value="5'-nucleotidase (syn. UDP-sugar hydrolase), C-terminal domain"/>
    <property type="match status" value="1"/>
</dbReference>
<dbReference type="Pfam" id="PF00149">
    <property type="entry name" value="Metallophos"/>
    <property type="match status" value="1"/>
</dbReference>
<dbReference type="AlphaFoldDB" id="A0A0V8JMG0"/>
<dbReference type="Gene3D" id="3.90.780.10">
    <property type="entry name" value="5'-Nucleotidase, C-terminal domain"/>
    <property type="match status" value="1"/>
</dbReference>
<evidence type="ECO:0008006" key="11">
    <source>
        <dbReference type="Google" id="ProtNLM"/>
    </source>
</evidence>
<dbReference type="EMBL" id="LNQP01000028">
    <property type="protein sequence ID" value="KSU88140.1"/>
    <property type="molecule type" value="Genomic_DNA"/>
</dbReference>
<dbReference type="RefSeq" id="WP_025910180.1">
    <property type="nucleotide sequence ID" value="NZ_KQ758644.1"/>
</dbReference>
<dbReference type="FunFam" id="3.60.21.10:FF:000052">
    <property type="entry name" value="Endonuclease YhcR"/>
    <property type="match status" value="1"/>
</dbReference>
<dbReference type="GO" id="GO:0030288">
    <property type="term" value="C:outer membrane-bounded periplasmic space"/>
    <property type="evidence" value="ECO:0007669"/>
    <property type="project" value="TreeGrafter"/>
</dbReference>
<evidence type="ECO:0000259" key="8">
    <source>
        <dbReference type="Pfam" id="PF02872"/>
    </source>
</evidence>
<keyword evidence="2" id="KW-0134">Cell wall</keyword>
<keyword evidence="6" id="KW-0547">Nucleotide-binding</keyword>
<dbReference type="GO" id="GO:0000166">
    <property type="term" value="F:nucleotide binding"/>
    <property type="evidence" value="ECO:0007669"/>
    <property type="project" value="UniProtKB-KW"/>
</dbReference>
<comment type="subcellular location">
    <subcellularLocation>
        <location evidence="1">Secreted</location>
        <location evidence="1">Cell wall</location>
        <topology evidence="1">Peptidoglycan-anchor</topology>
    </subcellularLocation>
</comment>
<sequence>MRLFQRIAMLLLVGILLFTTYHHAFQTHFTASSNDLIHVQLLGINDLHGQLDQYQQLQGKRVGGAEYLASHLQAYQEKNPHTLLVHTGDMVGGSPPISSLFNDEPTIEFLNLLNVDIGTPGNHEFDRGVAEMKRLIHGESPQEKGNFKGATAQYTSANILDKKTGETVFRPYVIKKINGVNMGFIGVVTTDTNDFVLANSREEVMITDEVNAINKSVKQLKEQGIRSIVVLAHVSVQSDQNGGNPKEDLAEMAYKVDDEVDVMLGAHNHQYANTVVDDKLLVQAYSYGKAFSQVELGVDKRTEEIAYKQAEIVPVEHESVKPDPKVMTFLQTYKDQLGTDAGKSIGTLPYQLTRKKNERAESPLAQLVAEASRKEMQADIALVHHGGIRASLPKGDVTKKDLYTAFPFEHHLVKIEVTGGDLYEILEQQWSEKYDAALQTVGITVEWNDLAPFGERIEEIKAESGEPIELTQTYTIALSNYLQEGGDGFSKLTSTKVLQKGPLIVDAVAMHFEDSYPLVVQK</sequence>
<keyword evidence="4" id="KW-0732">Signal</keyword>
<evidence type="ECO:0000256" key="6">
    <source>
        <dbReference type="RuleBase" id="RU362119"/>
    </source>
</evidence>
<dbReference type="GO" id="GO:0008253">
    <property type="term" value="F:5'-nucleotidase activity"/>
    <property type="evidence" value="ECO:0007669"/>
    <property type="project" value="TreeGrafter"/>
</dbReference>
<dbReference type="Pfam" id="PF02872">
    <property type="entry name" value="5_nucleotid_C"/>
    <property type="match status" value="1"/>
</dbReference>
<organism evidence="9 10">
    <name type="scientific">Priestia veravalensis</name>
    <dbReference type="NCBI Taxonomy" id="1414648"/>
    <lineage>
        <taxon>Bacteria</taxon>
        <taxon>Bacillati</taxon>
        <taxon>Bacillota</taxon>
        <taxon>Bacilli</taxon>
        <taxon>Bacillales</taxon>
        <taxon>Bacillaceae</taxon>
        <taxon>Priestia</taxon>
    </lineage>
</organism>
<keyword evidence="10" id="KW-1185">Reference proteome</keyword>
<evidence type="ECO:0000256" key="4">
    <source>
        <dbReference type="ARBA" id="ARBA00022729"/>
    </source>
</evidence>
<dbReference type="InterPro" id="IPR004843">
    <property type="entry name" value="Calcineurin-like_PHP"/>
</dbReference>
<dbReference type="InterPro" id="IPR036907">
    <property type="entry name" value="5'-Nucleotdase_C_sf"/>
</dbReference>
<dbReference type="GO" id="GO:0008768">
    <property type="term" value="F:UDP-sugar diphosphatase activity"/>
    <property type="evidence" value="ECO:0007669"/>
    <property type="project" value="TreeGrafter"/>
</dbReference>
<dbReference type="InterPro" id="IPR029052">
    <property type="entry name" value="Metallo-depent_PP-like"/>
</dbReference>
<evidence type="ECO:0000259" key="7">
    <source>
        <dbReference type="Pfam" id="PF00149"/>
    </source>
</evidence>
<dbReference type="GO" id="GO:0009166">
    <property type="term" value="P:nucleotide catabolic process"/>
    <property type="evidence" value="ECO:0007669"/>
    <property type="project" value="InterPro"/>
</dbReference>
<keyword evidence="5" id="KW-0572">Peptidoglycan-anchor</keyword>
<reference evidence="9 10" key="1">
    <citation type="submission" date="2015-11" db="EMBL/GenBank/DDBJ databases">
        <title>Bacillus caseinolyticus sp nov.</title>
        <authorList>
            <person name="Dastager S.G."/>
            <person name="Mawlankar R."/>
        </authorList>
    </citation>
    <scope>NUCLEOTIDE SEQUENCE [LARGE SCALE GENOMIC DNA]</scope>
    <source>
        <strain evidence="9 10">SGD-V-76</strain>
    </source>
</reference>
<gene>
    <name evidence="9" type="ORF">AS180_09465</name>
</gene>
<dbReference type="Gene3D" id="3.60.21.10">
    <property type="match status" value="1"/>
</dbReference>
<dbReference type="InterPro" id="IPR006179">
    <property type="entry name" value="5_nucleotidase/apyrase"/>
</dbReference>
<comment type="caution">
    <text evidence="9">The sequence shown here is derived from an EMBL/GenBank/DDBJ whole genome shotgun (WGS) entry which is preliminary data.</text>
</comment>
<keyword evidence="3" id="KW-0964">Secreted</keyword>
<keyword evidence="6" id="KW-0378">Hydrolase</keyword>
<evidence type="ECO:0000313" key="9">
    <source>
        <dbReference type="EMBL" id="KSU88140.1"/>
    </source>
</evidence>